<dbReference type="RefSeq" id="XP_028028241.1">
    <property type="nucleotide sequence ID" value="XM_028172440.1"/>
</dbReference>
<keyword evidence="2" id="KW-1185">Reference proteome</keyword>
<name>A0A6J2JFH1_BOMMA</name>
<evidence type="ECO:0000313" key="3">
    <source>
        <dbReference type="RefSeq" id="XP_028028241.1"/>
    </source>
</evidence>
<feature type="region of interest" description="Disordered" evidence="1">
    <location>
        <begin position="1"/>
        <end position="29"/>
    </location>
</feature>
<reference evidence="3" key="1">
    <citation type="submission" date="2025-08" db="UniProtKB">
        <authorList>
            <consortium name="RefSeq"/>
        </authorList>
    </citation>
    <scope>IDENTIFICATION</scope>
    <source>
        <tissue evidence="3">Silk gland</tissue>
    </source>
</reference>
<evidence type="ECO:0000256" key="1">
    <source>
        <dbReference type="SAM" id="MobiDB-lite"/>
    </source>
</evidence>
<proteinExistence type="predicted"/>
<dbReference type="KEGG" id="bman:114241576"/>
<sequence length="290" mass="31748">MDSVSGKQETSDKPQDSLQITESCQSDSGDFVMPSVLELVEERAHLQELDRELQALHTLPELESPTSQHPSTNKGDQRINSVHALLHTLSPHLPHHDFIKTFLESTEHLDDVGKIRVTKQVVSSVCSMLHSEESSWSEEEVVCVGAWLCVQSVAADTRALRRHAARALCCLLDNCATDQQIERLGHVVCSAGWEPETLIDVSDAASGATRPALSAALRRAAVRDGELCVRGLTRLVPALPDPARAPLRAALHAHAHARPHAHSRTRLKLMVDLSMLQLFLSSGKESTVSK</sequence>
<gene>
    <name evidence="3" type="primary">LOC114241576</name>
</gene>
<evidence type="ECO:0000313" key="2">
    <source>
        <dbReference type="Proteomes" id="UP000504629"/>
    </source>
</evidence>
<protein>
    <submittedName>
        <fullName evidence="3">Uncharacterized protein LOC114241576</fullName>
    </submittedName>
</protein>
<feature type="compositionally biased region" description="Polar residues" evidence="1">
    <location>
        <begin position="16"/>
        <end position="28"/>
    </location>
</feature>
<dbReference type="AlphaFoldDB" id="A0A6J2JFH1"/>
<accession>A0A6J2JFH1</accession>
<dbReference type="Proteomes" id="UP000504629">
    <property type="component" value="Unplaced"/>
</dbReference>
<dbReference type="GeneID" id="114241576"/>
<organism evidence="2 3">
    <name type="scientific">Bombyx mandarina</name>
    <name type="common">Wild silk moth</name>
    <name type="synonym">Wild silkworm</name>
    <dbReference type="NCBI Taxonomy" id="7092"/>
    <lineage>
        <taxon>Eukaryota</taxon>
        <taxon>Metazoa</taxon>
        <taxon>Ecdysozoa</taxon>
        <taxon>Arthropoda</taxon>
        <taxon>Hexapoda</taxon>
        <taxon>Insecta</taxon>
        <taxon>Pterygota</taxon>
        <taxon>Neoptera</taxon>
        <taxon>Endopterygota</taxon>
        <taxon>Lepidoptera</taxon>
        <taxon>Glossata</taxon>
        <taxon>Ditrysia</taxon>
        <taxon>Bombycoidea</taxon>
        <taxon>Bombycidae</taxon>
        <taxon>Bombycinae</taxon>
        <taxon>Bombyx</taxon>
    </lineage>
</organism>